<dbReference type="InterPro" id="IPR011990">
    <property type="entry name" value="TPR-like_helical_dom_sf"/>
</dbReference>
<keyword evidence="3" id="KW-1185">Reference proteome</keyword>
<reference evidence="3" key="1">
    <citation type="submission" date="2017-04" db="EMBL/GenBank/DDBJ databases">
        <title>Function of individual gut microbiota members based on whole genome sequencing of pure cultures obtained from chicken caecum.</title>
        <authorList>
            <person name="Medvecky M."/>
            <person name="Cejkova D."/>
            <person name="Polansky O."/>
            <person name="Karasova D."/>
            <person name="Kubasova T."/>
            <person name="Cizek A."/>
            <person name="Rychlik I."/>
        </authorList>
    </citation>
    <scope>NUCLEOTIDE SEQUENCE [LARGE SCALE GENOMIC DNA]</scope>
    <source>
        <strain evidence="3">An5</strain>
    </source>
</reference>
<feature type="region of interest" description="Disordered" evidence="1">
    <location>
        <begin position="1"/>
        <end position="52"/>
    </location>
</feature>
<comment type="caution">
    <text evidence="2">The sequence shown here is derived from an EMBL/GenBank/DDBJ whole genome shotgun (WGS) entry which is preliminary data.</text>
</comment>
<protein>
    <recommendedName>
        <fullName evidence="4">Tetratricopeptide repeat protein</fullName>
    </recommendedName>
</protein>
<feature type="compositionally biased region" description="Basic and acidic residues" evidence="1">
    <location>
        <begin position="1"/>
        <end position="29"/>
    </location>
</feature>
<sequence>MLDDVAHTDTERAEEPAPRAQETRDERDGASAMPEPSEPPADDEPLDLTPLPLPHAIRPLEPFFELPFVDAIDAVRLSCEARPDASGIERFIHRVLSELDTVELRALAASRRLSLAFIERMDAFYLNFDQNGATSAERAAIYAAETAINRIYRVLHLLGFGLAEVDASPSEEACSAYDQASYAGATVIMGELMEQVSADNPWAALGNVACAPGGIWDVLTRFATLGEQVGLLARLDYRAHIAIDCGELRIEFVAPGAASMPRSVYDLSADAWRACPEAERAAWAREYTARMALVLATAGFAAGFAVERCTVTANDGALGQPYAVALDRGWFMARLSAMQCDLDGCPLADALALDTLAVCEVEPEGRGADADTSEQPEPRSAEPEAASAEKAPDTPPAEAVSVEFRAPAHDARPLPPELRELLLADTAAELEVMEDDADPYMARLRELREHEETDPGFAERGYLEVVDELEAQCATHELLADAPVITRFCESYVGRIELPVFEEDASVRILRAPDALFFARLALCRMYLAAEAYDRALAEARCLLDLAPTSMQAHVMLVNALARLDRYAEVVEAVRQGLRVAFERDAISYLLYRVAFAFWRLGDRETAAACYRLVRGGGRGDALAEEELGELLREMGREDAPGIDESIARVRAQGLVCAPWSDGFKLVVDAAVLLADHGFFFLAGRCAHAMWHVLGRDELGVVSRALLG</sequence>
<dbReference type="EMBL" id="NFIE01000009">
    <property type="protein sequence ID" value="OUN88751.1"/>
    <property type="molecule type" value="Genomic_DNA"/>
</dbReference>
<dbReference type="SUPFAM" id="SSF48452">
    <property type="entry name" value="TPR-like"/>
    <property type="match status" value="1"/>
</dbReference>
<dbReference type="OrthoDB" id="3237872at2"/>
<evidence type="ECO:0000313" key="3">
    <source>
        <dbReference type="Proteomes" id="UP000195781"/>
    </source>
</evidence>
<evidence type="ECO:0000256" key="1">
    <source>
        <dbReference type="SAM" id="MobiDB-lite"/>
    </source>
</evidence>
<dbReference type="RefSeq" id="WP_094335410.1">
    <property type="nucleotide sequence ID" value="NZ_NFIE01000009.1"/>
</dbReference>
<organism evidence="2 3">
    <name type="scientific">[Collinsella] massiliensis</name>
    <dbReference type="NCBI Taxonomy" id="1232426"/>
    <lineage>
        <taxon>Bacteria</taxon>
        <taxon>Bacillati</taxon>
        <taxon>Actinomycetota</taxon>
        <taxon>Coriobacteriia</taxon>
        <taxon>Coriobacteriales</taxon>
        <taxon>Coriobacteriaceae</taxon>
        <taxon>Enorma</taxon>
    </lineage>
</organism>
<dbReference type="Gene3D" id="1.25.40.10">
    <property type="entry name" value="Tetratricopeptide repeat domain"/>
    <property type="match status" value="1"/>
</dbReference>
<proteinExistence type="predicted"/>
<feature type="region of interest" description="Disordered" evidence="1">
    <location>
        <begin position="364"/>
        <end position="398"/>
    </location>
</feature>
<accession>A0A1Y3XUF9</accession>
<evidence type="ECO:0000313" key="2">
    <source>
        <dbReference type="EMBL" id="OUN88751.1"/>
    </source>
</evidence>
<evidence type="ECO:0008006" key="4">
    <source>
        <dbReference type="Google" id="ProtNLM"/>
    </source>
</evidence>
<gene>
    <name evidence="2" type="ORF">B5G02_05040</name>
</gene>
<dbReference type="AlphaFoldDB" id="A0A1Y3XUF9"/>
<name>A0A1Y3XUF9_9ACTN</name>
<dbReference type="Proteomes" id="UP000195781">
    <property type="component" value="Unassembled WGS sequence"/>
</dbReference>